<dbReference type="GO" id="GO:0003713">
    <property type="term" value="F:transcription coactivator activity"/>
    <property type="evidence" value="ECO:0007669"/>
    <property type="project" value="TreeGrafter"/>
</dbReference>
<reference evidence="3 4" key="1">
    <citation type="submission" date="2016-10" db="EMBL/GenBank/DDBJ databases">
        <authorList>
            <person name="Cai Z."/>
        </authorList>
    </citation>
    <scope>NUCLEOTIDE SEQUENCE [LARGE SCALE GENOMIC DNA]</scope>
</reference>
<evidence type="ECO:0000313" key="3">
    <source>
        <dbReference type="EMBL" id="SZX68375.1"/>
    </source>
</evidence>
<keyword evidence="4" id="KW-1185">Reference proteome</keyword>
<gene>
    <name evidence="3" type="ORF">BQ4739_LOCUS8733</name>
</gene>
<dbReference type="GO" id="GO:0016592">
    <property type="term" value="C:mediator complex"/>
    <property type="evidence" value="ECO:0007669"/>
    <property type="project" value="TreeGrafter"/>
</dbReference>
<dbReference type="InterPro" id="IPR003347">
    <property type="entry name" value="JmjC_dom"/>
</dbReference>
<dbReference type="PANTHER" id="PTHR46007">
    <property type="entry name" value="MEDIATOR OF RNA POLYMERASE II TRANSCRIPTION SUBUNIT 12"/>
    <property type="match status" value="1"/>
</dbReference>
<sequence>MGLTKAALRRKAHNKIAAQASAAKRRKNALGDQHVDGQQDGADDAQGAAAAAAAAAAATAEPGATAAAAGHEQQHDEGQLHELADVAVAAAAAAAAAAAGSITAGAHLLGCSFSRLHHGPEAAAAAEAGDITQPKELAGDADAAHVTDGDMLGDGWEGLQQRDGLGAGCQQDQRQRQQQLQQQQQQQQQQAQAQLCSASSARTSSGARLCCDWAACALPERLTTQEMDSWHNEGLVLPQFMLDCYSAMLGMASISDATDWLQMHATLGSSVEDMGASLLSWLLPTLTPDKSCEGHEQLIKDTAATLHPLLQTPPSQVLLQATARSYSALASALQQHQQQAQQLAAAQQVLQPGQQGVPVMDARGQHSSSQEVADWLRRQQAEGRLAAAVLMPQHSCAAGMAFAKRVLAAHMPVAFPALGAGGFQEAAMMRGSGFAKLNLLLELAVARWATVARDSIALRSSLAPLGSAEGYAALAAAVRAALVGSVRADACVARAEKAARQAALKAAAAQAAKPGSAAVKKAADAAAALAAAARQHAEQAERAAESVGASKDAVAAAGKAAEAADASAAAAVAAAAAAGWGTSTAGARHTPQQQQQQQQQQGIDDEALVLRVPYIYNANPCDKGTADDSLVAGCEALGLLRHFPATSGSKLKAGFTWLTASPAAEAAAAAAAAAGNSSSTTAGRLPPVYGCHATNTSAQLDLDAAAQTLAAVPTADATLVQLLDDGLGAAVRAFGRPQALPAGEHRLLEANLFGILLPVMILSACLTSTRWHVEDVGLGAMNVMAWGAPKLWLMATTQPAAERLMDLLERKLGGEQAALRQLLHKQLLFHHISLQEALGCGLVPFVQAPGTALFTLPGLHSLHVTVSAGFSVAVSGNNFFSSSSSLAQHVEALAAGQHGSLLFPAAPAEGGWDRGHAEARERLAPLLVKLAEAKDSAAEHAGFRQQEAVVLQQQQQQH</sequence>
<organism evidence="3 4">
    <name type="scientific">Tetradesmus obliquus</name>
    <name type="common">Green alga</name>
    <name type="synonym">Acutodesmus obliquus</name>
    <dbReference type="NCBI Taxonomy" id="3088"/>
    <lineage>
        <taxon>Eukaryota</taxon>
        <taxon>Viridiplantae</taxon>
        <taxon>Chlorophyta</taxon>
        <taxon>core chlorophytes</taxon>
        <taxon>Chlorophyceae</taxon>
        <taxon>CS clade</taxon>
        <taxon>Sphaeropleales</taxon>
        <taxon>Scenedesmaceae</taxon>
        <taxon>Tetradesmus</taxon>
    </lineage>
</organism>
<dbReference type="STRING" id="3088.A0A383VS77"/>
<dbReference type="AlphaFoldDB" id="A0A383VS77"/>
<feature type="compositionally biased region" description="Low complexity" evidence="1">
    <location>
        <begin position="583"/>
        <end position="601"/>
    </location>
</feature>
<feature type="domain" description="JmjC" evidence="2">
    <location>
        <begin position="733"/>
        <end position="897"/>
    </location>
</feature>
<accession>A0A383VS77</accession>
<dbReference type="PANTHER" id="PTHR46007:SF8">
    <property type="entry name" value="C2H2-TYPE DOMAIN-CONTAINING PROTEIN"/>
    <property type="match status" value="1"/>
</dbReference>
<feature type="compositionally biased region" description="Low complexity" evidence="1">
    <location>
        <begin position="36"/>
        <end position="48"/>
    </location>
</feature>
<dbReference type="InterPro" id="IPR051647">
    <property type="entry name" value="Mediator_comp_sub12"/>
</dbReference>
<feature type="region of interest" description="Disordered" evidence="1">
    <location>
        <begin position="583"/>
        <end position="602"/>
    </location>
</feature>
<dbReference type="Proteomes" id="UP000256970">
    <property type="component" value="Unassembled WGS sequence"/>
</dbReference>
<dbReference type="SMART" id="SM00558">
    <property type="entry name" value="JmjC"/>
    <property type="match status" value="1"/>
</dbReference>
<dbReference type="Pfam" id="PF02373">
    <property type="entry name" value="JmjC"/>
    <property type="match status" value="1"/>
</dbReference>
<protein>
    <recommendedName>
        <fullName evidence="2">JmjC domain-containing protein</fullName>
    </recommendedName>
</protein>
<dbReference type="GO" id="GO:0045944">
    <property type="term" value="P:positive regulation of transcription by RNA polymerase II"/>
    <property type="evidence" value="ECO:0007669"/>
    <property type="project" value="TreeGrafter"/>
</dbReference>
<name>A0A383VS77_TETOB</name>
<proteinExistence type="predicted"/>
<evidence type="ECO:0000313" key="4">
    <source>
        <dbReference type="Proteomes" id="UP000256970"/>
    </source>
</evidence>
<evidence type="ECO:0000256" key="1">
    <source>
        <dbReference type="SAM" id="MobiDB-lite"/>
    </source>
</evidence>
<feature type="region of interest" description="Disordered" evidence="1">
    <location>
        <begin position="1"/>
        <end position="48"/>
    </location>
</feature>
<evidence type="ECO:0000259" key="2">
    <source>
        <dbReference type="SMART" id="SM00558"/>
    </source>
</evidence>
<dbReference type="EMBL" id="FNXT01000853">
    <property type="protein sequence ID" value="SZX68375.1"/>
    <property type="molecule type" value="Genomic_DNA"/>
</dbReference>
<dbReference type="Gene3D" id="2.60.120.650">
    <property type="entry name" value="Cupin"/>
    <property type="match status" value="1"/>
</dbReference>